<dbReference type="EMBL" id="JAHMHR010000008">
    <property type="protein sequence ID" value="KAK1689300.1"/>
    <property type="molecule type" value="Genomic_DNA"/>
</dbReference>
<protein>
    <submittedName>
        <fullName evidence="1">Uncharacterized protein</fullName>
    </submittedName>
</protein>
<evidence type="ECO:0000313" key="2">
    <source>
        <dbReference type="Proteomes" id="UP001224890"/>
    </source>
</evidence>
<dbReference type="Proteomes" id="UP001224890">
    <property type="component" value="Unassembled WGS sequence"/>
</dbReference>
<dbReference type="RefSeq" id="XP_060432995.1">
    <property type="nucleotide sequence ID" value="XM_060579015.1"/>
</dbReference>
<keyword evidence="2" id="KW-1185">Reference proteome</keyword>
<comment type="caution">
    <text evidence="1">The sequence shown here is derived from an EMBL/GenBank/DDBJ whole genome shotgun (WGS) entry which is preliminary data.</text>
</comment>
<gene>
    <name evidence="1" type="ORF">BDP55DRAFT_725484</name>
</gene>
<dbReference type="GeneID" id="85463541"/>
<organism evidence="1 2">
    <name type="scientific">Colletotrichum godetiae</name>
    <dbReference type="NCBI Taxonomy" id="1209918"/>
    <lineage>
        <taxon>Eukaryota</taxon>
        <taxon>Fungi</taxon>
        <taxon>Dikarya</taxon>
        <taxon>Ascomycota</taxon>
        <taxon>Pezizomycotina</taxon>
        <taxon>Sordariomycetes</taxon>
        <taxon>Hypocreomycetidae</taxon>
        <taxon>Glomerellales</taxon>
        <taxon>Glomerellaceae</taxon>
        <taxon>Colletotrichum</taxon>
        <taxon>Colletotrichum acutatum species complex</taxon>
    </lineage>
</organism>
<evidence type="ECO:0000313" key="1">
    <source>
        <dbReference type="EMBL" id="KAK1689300.1"/>
    </source>
</evidence>
<dbReference type="AlphaFoldDB" id="A0AAJ0AUX1"/>
<proteinExistence type="predicted"/>
<reference evidence="1" key="1">
    <citation type="submission" date="2021-06" db="EMBL/GenBank/DDBJ databases">
        <title>Comparative genomics, transcriptomics and evolutionary studies reveal genomic signatures of adaptation to plant cell wall in hemibiotrophic fungi.</title>
        <authorList>
            <consortium name="DOE Joint Genome Institute"/>
            <person name="Baroncelli R."/>
            <person name="Diaz J.F."/>
            <person name="Benocci T."/>
            <person name="Peng M."/>
            <person name="Battaglia E."/>
            <person name="Haridas S."/>
            <person name="Andreopoulos W."/>
            <person name="Labutti K."/>
            <person name="Pangilinan J."/>
            <person name="Floch G.L."/>
            <person name="Makela M.R."/>
            <person name="Henrissat B."/>
            <person name="Grigoriev I.V."/>
            <person name="Crouch J.A."/>
            <person name="De Vries R.P."/>
            <person name="Sukno S.A."/>
            <person name="Thon M.R."/>
        </authorList>
    </citation>
    <scope>NUCLEOTIDE SEQUENCE</scope>
    <source>
        <strain evidence="1">CBS 193.32</strain>
    </source>
</reference>
<accession>A0AAJ0AUX1</accession>
<name>A0AAJ0AUX1_9PEZI</name>
<sequence>MASSALISCNEIIAIDEELSDENVVKKEELQSMIADFDAELETNPQDTLAAIGKSFSEY</sequence>